<dbReference type="Proteomes" id="UP000077856">
    <property type="component" value="Chromosome"/>
</dbReference>
<dbReference type="RefSeq" id="WP_026041714.1">
    <property type="nucleotide sequence ID" value="NZ_CP015506.1"/>
</dbReference>
<proteinExistence type="predicted"/>
<reference evidence="1 2" key="1">
    <citation type="submission" date="2016-04" db="EMBL/GenBank/DDBJ databases">
        <title>Complete genome sequence of Bacillus oceanisediminis strain 2691.</title>
        <authorList>
            <person name="Jeong H."/>
            <person name="Kim H.J."/>
            <person name="Lee D.-W."/>
        </authorList>
    </citation>
    <scope>NUCLEOTIDE SEQUENCE [LARGE SCALE GENOMIC DNA]</scope>
    <source>
        <strain evidence="1 2">2691</strain>
    </source>
</reference>
<dbReference type="AlphaFoldDB" id="A0A160MA51"/>
<dbReference type="STRING" id="1196031.A361_10870"/>
<evidence type="ECO:0000313" key="2">
    <source>
        <dbReference type="Proteomes" id="UP000077856"/>
    </source>
</evidence>
<evidence type="ECO:0000313" key="1">
    <source>
        <dbReference type="EMBL" id="AND39617.1"/>
    </source>
</evidence>
<dbReference type="KEGG" id="bon:A361_10870"/>
<gene>
    <name evidence="1" type="ORF">A361_10870</name>
</gene>
<dbReference type="eggNOG" id="ENOG503068H">
    <property type="taxonomic scope" value="Bacteria"/>
</dbReference>
<accession>A0A160MA51</accession>
<protein>
    <submittedName>
        <fullName evidence="1">Uncharacterized protein</fullName>
    </submittedName>
</protein>
<sequence length="153" mass="17483">MVDVGNLQLEIQSIADFVEPEIPNIEFHLQHMPETYETNEISIELVQSKPATETAYHYRINRTFQLVYFGTSKLDCMSKMQIIERKLCDKQLIPLGQTGRYLRIASFSLSQAFRTETTGVCAIIGMLEAEIREARTQVIHEKINVVDTSTTVN</sequence>
<organism evidence="1 2">
    <name type="scientific">Cytobacillus oceanisediminis 2691</name>
    <dbReference type="NCBI Taxonomy" id="1196031"/>
    <lineage>
        <taxon>Bacteria</taxon>
        <taxon>Bacillati</taxon>
        <taxon>Bacillota</taxon>
        <taxon>Bacilli</taxon>
        <taxon>Bacillales</taxon>
        <taxon>Bacillaceae</taxon>
        <taxon>Cytobacillus</taxon>
    </lineage>
</organism>
<dbReference type="EMBL" id="CP015506">
    <property type="protein sequence ID" value="AND39617.1"/>
    <property type="molecule type" value="Genomic_DNA"/>
</dbReference>
<name>A0A160MA51_9BACI</name>